<dbReference type="PANTHER" id="PTHR13563">
    <property type="entry name" value="TRNA (GUANINE-9-) METHYLTRANSFERASE"/>
    <property type="match status" value="1"/>
</dbReference>
<keyword evidence="2" id="KW-0489">Methyltransferase</keyword>
<name>A0A3Q4G8P1_NEOBR</name>
<evidence type="ECO:0000256" key="2">
    <source>
        <dbReference type="ARBA" id="ARBA00022603"/>
    </source>
</evidence>
<dbReference type="PANTHER" id="PTHR13563:SF19">
    <property type="entry name" value="TRNA METHYLTRANSFERASE 10 HOMOLOG B"/>
    <property type="match status" value="1"/>
</dbReference>
<evidence type="ECO:0000256" key="5">
    <source>
        <dbReference type="ARBA" id="ARBA00048434"/>
    </source>
</evidence>
<sequence>CLQGMPAGMAHTKPETSEVQLNGTSELMDLLHIDVETDAVDTKPGREDLPCSVSRNVLRKQRHWEKQVAAKKSRRKEEKLRRKMNRELESASVPFLCRVMKAITKERLAEARSTGLKLCVDLSMTDCMSDKEISRLAGQLRRLYGSNKKATRPFHLFLTDLREDSRLYRECVRMNDGFLNYTMDITDESCLNLFPPESVVYLTPDAEEGVKRFEQRCFKLD</sequence>
<dbReference type="InterPro" id="IPR038459">
    <property type="entry name" value="MT_TRM10-typ_sf"/>
</dbReference>
<dbReference type="GeneTree" id="ENSGT00530000063169"/>
<dbReference type="GO" id="GO:0000049">
    <property type="term" value="F:tRNA binding"/>
    <property type="evidence" value="ECO:0007669"/>
    <property type="project" value="TreeGrafter"/>
</dbReference>
<evidence type="ECO:0000313" key="8">
    <source>
        <dbReference type="Proteomes" id="UP000261580"/>
    </source>
</evidence>
<dbReference type="InterPro" id="IPR028564">
    <property type="entry name" value="MT_TRM10-typ"/>
</dbReference>
<dbReference type="AlphaFoldDB" id="A0A3Q4G8P1"/>
<dbReference type="PROSITE" id="PS51675">
    <property type="entry name" value="SAM_MT_TRM10"/>
    <property type="match status" value="1"/>
</dbReference>
<comment type="catalytic activity">
    <reaction evidence="5">
        <text>guanosine(9) in tRNA + S-adenosyl-L-methionine = N(1)-methylguanosine(9) in tRNA + S-adenosyl-L-homocysteine + H(+)</text>
        <dbReference type="Rhea" id="RHEA:43156"/>
        <dbReference type="Rhea" id="RHEA-COMP:10367"/>
        <dbReference type="Rhea" id="RHEA-COMP:10368"/>
        <dbReference type="ChEBI" id="CHEBI:15378"/>
        <dbReference type="ChEBI" id="CHEBI:57856"/>
        <dbReference type="ChEBI" id="CHEBI:59789"/>
        <dbReference type="ChEBI" id="CHEBI:73542"/>
        <dbReference type="ChEBI" id="CHEBI:74269"/>
        <dbReference type="EC" id="2.1.1.221"/>
    </reaction>
</comment>
<evidence type="ECO:0000313" key="7">
    <source>
        <dbReference type="Ensembl" id="ENSNBRP00000004751.1"/>
    </source>
</evidence>
<reference evidence="7" key="2">
    <citation type="submission" date="2025-09" db="UniProtKB">
        <authorList>
            <consortium name="Ensembl"/>
        </authorList>
    </citation>
    <scope>IDENTIFICATION</scope>
</reference>
<dbReference type="EC" id="2.1.1.221" evidence="1"/>
<protein>
    <recommendedName>
        <fullName evidence="1">tRNA (guanine(9)-N(1))-methyltransferase</fullName>
        <ecNumber evidence="1">2.1.1.221</ecNumber>
    </recommendedName>
</protein>
<evidence type="ECO:0000259" key="6">
    <source>
        <dbReference type="PROSITE" id="PS51675"/>
    </source>
</evidence>
<keyword evidence="8" id="KW-1185">Reference proteome</keyword>
<reference evidence="7" key="1">
    <citation type="submission" date="2025-08" db="UniProtKB">
        <authorList>
            <consortium name="Ensembl"/>
        </authorList>
    </citation>
    <scope>IDENTIFICATION</scope>
</reference>
<accession>A0A3Q4G8P1</accession>
<dbReference type="GO" id="GO:0052905">
    <property type="term" value="F:tRNA (guanosine(9)-N1)-methyltransferase activity"/>
    <property type="evidence" value="ECO:0007669"/>
    <property type="project" value="UniProtKB-EC"/>
</dbReference>
<dbReference type="GO" id="GO:0002939">
    <property type="term" value="P:tRNA N1-guanine methylation"/>
    <property type="evidence" value="ECO:0007669"/>
    <property type="project" value="TreeGrafter"/>
</dbReference>
<proteinExistence type="predicted"/>
<feature type="domain" description="SAM-dependent MTase TRM10-type" evidence="6">
    <location>
        <begin position="104"/>
        <end position="221"/>
    </location>
</feature>
<keyword evidence="4" id="KW-0949">S-adenosyl-L-methionine</keyword>
<dbReference type="Gene3D" id="3.40.1280.30">
    <property type="match status" value="1"/>
</dbReference>
<dbReference type="STRING" id="32507.ENSNBRP00000004751"/>
<organism evidence="7 8">
    <name type="scientific">Neolamprologus brichardi</name>
    <name type="common">Fairy cichlid</name>
    <name type="synonym">Lamprologus brichardi</name>
    <dbReference type="NCBI Taxonomy" id="32507"/>
    <lineage>
        <taxon>Eukaryota</taxon>
        <taxon>Metazoa</taxon>
        <taxon>Chordata</taxon>
        <taxon>Craniata</taxon>
        <taxon>Vertebrata</taxon>
        <taxon>Euteleostomi</taxon>
        <taxon>Actinopterygii</taxon>
        <taxon>Neopterygii</taxon>
        <taxon>Teleostei</taxon>
        <taxon>Neoteleostei</taxon>
        <taxon>Acanthomorphata</taxon>
        <taxon>Ovalentaria</taxon>
        <taxon>Cichlomorphae</taxon>
        <taxon>Cichliformes</taxon>
        <taxon>Cichlidae</taxon>
        <taxon>African cichlids</taxon>
        <taxon>Pseudocrenilabrinae</taxon>
        <taxon>Lamprologini</taxon>
        <taxon>Neolamprologus</taxon>
    </lineage>
</organism>
<dbReference type="GO" id="GO:0005654">
    <property type="term" value="C:nucleoplasm"/>
    <property type="evidence" value="ECO:0007669"/>
    <property type="project" value="TreeGrafter"/>
</dbReference>
<evidence type="ECO:0000256" key="3">
    <source>
        <dbReference type="ARBA" id="ARBA00022679"/>
    </source>
</evidence>
<dbReference type="Bgee" id="ENSNBRG00000003767">
    <property type="expression patterns" value="Expressed in mesonephros and 3 other cell types or tissues"/>
</dbReference>
<evidence type="ECO:0000256" key="1">
    <source>
        <dbReference type="ARBA" id="ARBA00012797"/>
    </source>
</evidence>
<keyword evidence="3" id="KW-0808">Transferase</keyword>
<evidence type="ECO:0000256" key="4">
    <source>
        <dbReference type="ARBA" id="ARBA00022691"/>
    </source>
</evidence>
<dbReference type="Proteomes" id="UP000261580">
    <property type="component" value="Unassembled WGS sequence"/>
</dbReference>
<dbReference type="InterPro" id="IPR007356">
    <property type="entry name" value="tRNA_m1G_MeTrfase_euk"/>
</dbReference>
<dbReference type="Ensembl" id="ENSNBRT00000004894.1">
    <property type="protein sequence ID" value="ENSNBRP00000004751.1"/>
    <property type="gene ID" value="ENSNBRG00000003767.1"/>
</dbReference>